<dbReference type="Proteomes" id="UP001189429">
    <property type="component" value="Unassembled WGS sequence"/>
</dbReference>
<feature type="transmembrane region" description="Helical" evidence="1">
    <location>
        <begin position="102"/>
        <end position="125"/>
    </location>
</feature>
<evidence type="ECO:0000313" key="3">
    <source>
        <dbReference type="Proteomes" id="UP001189429"/>
    </source>
</evidence>
<keyword evidence="1" id="KW-0812">Transmembrane</keyword>
<evidence type="ECO:0000313" key="2">
    <source>
        <dbReference type="EMBL" id="CAK0862480.1"/>
    </source>
</evidence>
<name>A0ABN9UR73_9DINO</name>
<keyword evidence="1" id="KW-1133">Transmembrane helix</keyword>
<keyword evidence="1" id="KW-0472">Membrane</keyword>
<proteinExistence type="predicted"/>
<comment type="caution">
    <text evidence="2">The sequence shown here is derived from an EMBL/GenBank/DDBJ whole genome shotgun (WGS) entry which is preliminary data.</text>
</comment>
<gene>
    <name evidence="2" type="ORF">PCOR1329_LOCUS50888</name>
</gene>
<evidence type="ECO:0000256" key="1">
    <source>
        <dbReference type="SAM" id="Phobius"/>
    </source>
</evidence>
<feature type="transmembrane region" description="Helical" evidence="1">
    <location>
        <begin position="52"/>
        <end position="71"/>
    </location>
</feature>
<keyword evidence="3" id="KW-1185">Reference proteome</keyword>
<dbReference type="EMBL" id="CAUYUJ010016166">
    <property type="protein sequence ID" value="CAK0862480.1"/>
    <property type="molecule type" value="Genomic_DNA"/>
</dbReference>
<feature type="transmembrane region" description="Helical" evidence="1">
    <location>
        <begin position="20"/>
        <end position="40"/>
    </location>
</feature>
<sequence length="201" mass="21111">MPGSGVSACLWLATSSAAQAWYASAISLGLVISLIVIFEWDGTGEQTGLRVVSLLSVALCIYLPGFVMMVSRLCMPIVWLSELQDVPACCPCTCFPHLDTPWYVLLGLGGCDVLFVVLFASHLWLLGAAYYSMEIATAVCAVVKLCIMLDCCCSECKPKRAGQGPTASGTVGHVPGTVVVGQPVSTASIPAEASKVSKESE</sequence>
<reference evidence="2" key="1">
    <citation type="submission" date="2023-10" db="EMBL/GenBank/DDBJ databases">
        <authorList>
            <person name="Chen Y."/>
            <person name="Shah S."/>
            <person name="Dougan E. K."/>
            <person name="Thang M."/>
            <person name="Chan C."/>
        </authorList>
    </citation>
    <scope>NUCLEOTIDE SEQUENCE [LARGE SCALE GENOMIC DNA]</scope>
</reference>
<accession>A0ABN9UR73</accession>
<organism evidence="2 3">
    <name type="scientific">Prorocentrum cordatum</name>
    <dbReference type="NCBI Taxonomy" id="2364126"/>
    <lineage>
        <taxon>Eukaryota</taxon>
        <taxon>Sar</taxon>
        <taxon>Alveolata</taxon>
        <taxon>Dinophyceae</taxon>
        <taxon>Prorocentrales</taxon>
        <taxon>Prorocentraceae</taxon>
        <taxon>Prorocentrum</taxon>
    </lineage>
</organism>
<protein>
    <submittedName>
        <fullName evidence="2">Uncharacterized protein</fullName>
    </submittedName>
</protein>